<reference evidence="1" key="1">
    <citation type="submission" date="2019-12" db="EMBL/GenBank/DDBJ databases">
        <title>Genome sequencing and annotation of Brassica cretica.</title>
        <authorList>
            <person name="Studholme D.J."/>
            <person name="Sarris P.F."/>
        </authorList>
    </citation>
    <scope>NUCLEOTIDE SEQUENCE</scope>
    <source>
        <strain evidence="1">PFS-001/15</strain>
        <tissue evidence="1">Leaf</tissue>
    </source>
</reference>
<dbReference type="AlphaFoldDB" id="A0A8S9JA42"/>
<dbReference type="EMBL" id="QGKW02001660">
    <property type="protein sequence ID" value="KAF2578413.1"/>
    <property type="molecule type" value="Genomic_DNA"/>
</dbReference>
<protein>
    <submittedName>
        <fullName evidence="1">Uncharacterized protein</fullName>
    </submittedName>
</protein>
<dbReference type="Proteomes" id="UP000712281">
    <property type="component" value="Unassembled WGS sequence"/>
</dbReference>
<organism evidence="1 2">
    <name type="scientific">Brassica cretica</name>
    <name type="common">Mustard</name>
    <dbReference type="NCBI Taxonomy" id="69181"/>
    <lineage>
        <taxon>Eukaryota</taxon>
        <taxon>Viridiplantae</taxon>
        <taxon>Streptophyta</taxon>
        <taxon>Embryophyta</taxon>
        <taxon>Tracheophyta</taxon>
        <taxon>Spermatophyta</taxon>
        <taxon>Magnoliopsida</taxon>
        <taxon>eudicotyledons</taxon>
        <taxon>Gunneridae</taxon>
        <taxon>Pentapetalae</taxon>
        <taxon>rosids</taxon>
        <taxon>malvids</taxon>
        <taxon>Brassicales</taxon>
        <taxon>Brassicaceae</taxon>
        <taxon>Brassiceae</taxon>
        <taxon>Brassica</taxon>
    </lineage>
</organism>
<gene>
    <name evidence="1" type="ORF">F2Q68_00003880</name>
</gene>
<accession>A0A8S9JA42</accession>
<proteinExistence type="predicted"/>
<name>A0A8S9JA42_BRACR</name>
<comment type="caution">
    <text evidence="1">The sequence shown here is derived from an EMBL/GenBank/DDBJ whole genome shotgun (WGS) entry which is preliminary data.</text>
</comment>
<evidence type="ECO:0000313" key="1">
    <source>
        <dbReference type="EMBL" id="KAF2578413.1"/>
    </source>
</evidence>
<evidence type="ECO:0000313" key="2">
    <source>
        <dbReference type="Proteomes" id="UP000712281"/>
    </source>
</evidence>
<sequence>MSVLLKSGQSVSREEAVEEMKDCRSMKQHWCRSTVMPEYGLSDFLDVDCNIAEVMILSFKSCEFLLFLNLFQRDCPSVLLEDKQNELHRRVRCLAISYARFTEEWPVCLARRSCRGDEGLSIDETALVSIDSDARIWAEPGSPPRSGTSLWLLSHSIDLTRDVPTSLRLGRFGSRKLSTGCWAHSGYATSLREVALVQSGCHTSLQWVTLHFTRPERVHQVALAPRSNSHFAKMIIFYSLRAQMSPNTSKNSKGCSNT</sequence>